<comment type="PTM">
    <text evidence="8">Binds 2 heme c groups covalently per subunit.</text>
</comment>
<feature type="chain" id="PRO_5001592728" evidence="11">
    <location>
        <begin position="47"/>
        <end position="229"/>
    </location>
</feature>
<reference evidence="13" key="1">
    <citation type="submission" date="2014-03" db="EMBL/GenBank/DDBJ databases">
        <authorList>
            <person name="Genoscope - CEA"/>
        </authorList>
    </citation>
    <scope>NUCLEOTIDE SEQUENCE [LARGE SCALE GENOMIC DNA]</scope>
    <source>
        <strain evidence="13">CF27</strain>
    </source>
</reference>
<dbReference type="AlphaFoldDB" id="A0A060V0R2"/>
<dbReference type="RefSeq" id="WP_035190469.1">
    <property type="nucleotide sequence ID" value="NZ_CCCS020000001.1"/>
</dbReference>
<feature type="binding site" description="covalent" evidence="8">
    <location>
        <position position="165"/>
    </location>
    <ligand>
        <name>heme c</name>
        <dbReference type="ChEBI" id="CHEBI:61717"/>
        <label>2</label>
    </ligand>
</feature>
<feature type="signal peptide" evidence="11">
    <location>
        <begin position="1"/>
        <end position="46"/>
    </location>
</feature>
<reference evidence="14 15" key="3">
    <citation type="submission" date="2017-03" db="EMBL/GenBank/DDBJ databases">
        <authorList>
            <person name="Regsiter A."/>
            <person name="William W."/>
        </authorList>
    </citation>
    <scope>NUCLEOTIDE SEQUENCE [LARGE SCALE GENOMIC DNA]</scope>
    <source>
        <strain evidence="14">PRJEB5721</strain>
    </source>
</reference>
<keyword evidence="11" id="KW-0732">Signal</keyword>
<organism evidence="13">
    <name type="scientific">Acidithiobacillus ferrivorans</name>
    <dbReference type="NCBI Taxonomy" id="160808"/>
    <lineage>
        <taxon>Bacteria</taxon>
        <taxon>Pseudomonadati</taxon>
        <taxon>Pseudomonadota</taxon>
        <taxon>Acidithiobacillia</taxon>
        <taxon>Acidithiobacillales</taxon>
        <taxon>Acidithiobacillaceae</taxon>
        <taxon>Acidithiobacillus</taxon>
    </lineage>
</organism>
<dbReference type="EMBL" id="LT841305">
    <property type="protein sequence ID" value="SMH65013.1"/>
    <property type="molecule type" value="Genomic_DNA"/>
</dbReference>
<feature type="compositionally biased region" description="Polar residues" evidence="10">
    <location>
        <begin position="1"/>
        <end position="10"/>
    </location>
</feature>
<evidence type="ECO:0000256" key="2">
    <source>
        <dbReference type="ARBA" id="ARBA00022448"/>
    </source>
</evidence>
<evidence type="ECO:0000256" key="6">
    <source>
        <dbReference type="ARBA" id="ARBA00022982"/>
    </source>
</evidence>
<dbReference type="EMBL" id="CCCS020000001">
    <property type="protein sequence ID" value="CDQ12443.1"/>
    <property type="molecule type" value="Genomic_DNA"/>
</dbReference>
<dbReference type="PANTHER" id="PTHR33751:SF9">
    <property type="entry name" value="CYTOCHROME C4"/>
    <property type="match status" value="1"/>
</dbReference>
<dbReference type="GO" id="GO:0042597">
    <property type="term" value="C:periplasmic space"/>
    <property type="evidence" value="ECO:0007669"/>
    <property type="project" value="UniProtKB-SubCell"/>
</dbReference>
<dbReference type="InterPro" id="IPR036909">
    <property type="entry name" value="Cyt_c-like_dom_sf"/>
</dbReference>
<proteinExistence type="predicted"/>
<feature type="domain" description="Cytochrome c" evidence="12">
    <location>
        <begin position="43"/>
        <end position="133"/>
    </location>
</feature>
<evidence type="ECO:0000256" key="9">
    <source>
        <dbReference type="PIRSR" id="PIRSR000005-2"/>
    </source>
</evidence>
<evidence type="ECO:0000256" key="5">
    <source>
        <dbReference type="ARBA" id="ARBA00022764"/>
    </source>
</evidence>
<feature type="binding site" description="covalent" evidence="8">
    <location>
        <position position="168"/>
    </location>
    <ligand>
        <name>heme c</name>
        <dbReference type="ChEBI" id="CHEBI:61717"/>
        <label>2</label>
    </ligand>
</feature>
<dbReference type="InterPro" id="IPR024167">
    <property type="entry name" value="Cytochrome_c4-like"/>
</dbReference>
<dbReference type="InterPro" id="IPR050597">
    <property type="entry name" value="Cytochrome_c_Oxidase_Subunit"/>
</dbReference>
<dbReference type="GO" id="GO:0020037">
    <property type="term" value="F:heme binding"/>
    <property type="evidence" value="ECO:0007669"/>
    <property type="project" value="InterPro"/>
</dbReference>
<evidence type="ECO:0000256" key="10">
    <source>
        <dbReference type="SAM" id="MobiDB-lite"/>
    </source>
</evidence>
<feature type="domain" description="Cytochrome c" evidence="12">
    <location>
        <begin position="144"/>
        <end position="229"/>
    </location>
</feature>
<dbReference type="GO" id="GO:0009055">
    <property type="term" value="F:electron transfer activity"/>
    <property type="evidence" value="ECO:0007669"/>
    <property type="project" value="InterPro"/>
</dbReference>
<comment type="subcellular location">
    <subcellularLocation>
        <location evidence="1">Periplasm</location>
    </subcellularLocation>
</comment>
<dbReference type="PIRSF" id="PIRSF000005">
    <property type="entry name" value="Cytochrome_c4"/>
    <property type="match status" value="1"/>
</dbReference>
<evidence type="ECO:0000256" key="3">
    <source>
        <dbReference type="ARBA" id="ARBA00022617"/>
    </source>
</evidence>
<dbReference type="GO" id="GO:0005506">
    <property type="term" value="F:iron ion binding"/>
    <property type="evidence" value="ECO:0007669"/>
    <property type="project" value="InterPro"/>
</dbReference>
<evidence type="ECO:0000256" key="1">
    <source>
        <dbReference type="ARBA" id="ARBA00004418"/>
    </source>
</evidence>
<gene>
    <name evidence="13" type="primary">cyc</name>
    <name evidence="14" type="synonym">cyc1</name>
    <name evidence="13" type="ORF">AFERRI_10266</name>
    <name evidence="14" type="ORF">AFERRI_11048</name>
</gene>
<dbReference type="Proteomes" id="UP000193925">
    <property type="component" value="Chromosome AFERRI"/>
</dbReference>
<dbReference type="Pfam" id="PF00034">
    <property type="entry name" value="Cytochrom_C"/>
    <property type="match status" value="2"/>
</dbReference>
<keyword evidence="3 8" id="KW-0349">Heme</keyword>
<feature type="binding site" description="axial binding residue" evidence="9">
    <location>
        <position position="66"/>
    </location>
    <ligand>
        <name>heme c</name>
        <dbReference type="ChEBI" id="CHEBI:61717"/>
        <label>1</label>
    </ligand>
    <ligandPart>
        <name>Fe</name>
        <dbReference type="ChEBI" id="CHEBI:18248"/>
    </ligandPart>
</feature>
<evidence type="ECO:0000256" key="4">
    <source>
        <dbReference type="ARBA" id="ARBA00022723"/>
    </source>
</evidence>
<feature type="binding site" description="axial binding residue" evidence="9">
    <location>
        <position position="110"/>
    </location>
    <ligand>
        <name>heme c</name>
        <dbReference type="ChEBI" id="CHEBI:61717"/>
        <label>1</label>
    </ligand>
    <ligandPart>
        <name>Fe</name>
        <dbReference type="ChEBI" id="CHEBI:18248"/>
    </ligandPart>
</feature>
<feature type="region of interest" description="Disordered" evidence="10">
    <location>
        <begin position="1"/>
        <end position="23"/>
    </location>
</feature>
<evidence type="ECO:0000256" key="11">
    <source>
        <dbReference type="SAM" id="SignalP"/>
    </source>
</evidence>
<keyword evidence="6" id="KW-0249">Electron transport</keyword>
<dbReference type="SUPFAM" id="SSF46626">
    <property type="entry name" value="Cytochrome c"/>
    <property type="match status" value="2"/>
</dbReference>
<dbReference type="InterPro" id="IPR009056">
    <property type="entry name" value="Cyt_c-like_dom"/>
</dbReference>
<dbReference type="Gene3D" id="1.10.760.10">
    <property type="entry name" value="Cytochrome c-like domain"/>
    <property type="match status" value="2"/>
</dbReference>
<keyword evidence="15" id="KW-1185">Reference proteome</keyword>
<dbReference type="PROSITE" id="PS51007">
    <property type="entry name" value="CYTC"/>
    <property type="match status" value="2"/>
</dbReference>
<evidence type="ECO:0000256" key="8">
    <source>
        <dbReference type="PIRSR" id="PIRSR000005-1"/>
    </source>
</evidence>
<evidence type="ECO:0000313" key="13">
    <source>
        <dbReference type="EMBL" id="CDQ12443.1"/>
    </source>
</evidence>
<evidence type="ECO:0000313" key="14">
    <source>
        <dbReference type="EMBL" id="SMH65013.1"/>
    </source>
</evidence>
<sequence length="229" mass="24806">MTTHVNNPRFSNKEHNGMTKQKRTVNKSAALLISGALLAVAGQASAAGGTGVPVPYRISSDCMVCHGMTGNNTIYPIVPKLAGQHKGYLELQLKQFKDRTRADQNGQIYMWPVAQSLDAAKIKELASYFASQKPAMQSSGVKHAGIKEGKVIFNQGITNEQIPACMECHGSDGQGAGAFPRLAGQRYGYMVQQLTYFHNGTRVNSLMNQIVKNITVAQMKDVAAYLSSL</sequence>
<feature type="binding site" description="covalent" evidence="8">
    <location>
        <position position="65"/>
    </location>
    <ligand>
        <name>heme c</name>
        <dbReference type="ChEBI" id="CHEBI:61717"/>
        <label>1</label>
    </ligand>
</feature>
<feature type="binding site" description="axial binding residue" evidence="9">
    <location>
        <position position="169"/>
    </location>
    <ligand>
        <name>heme c</name>
        <dbReference type="ChEBI" id="CHEBI:61717"/>
        <label>2</label>
    </ligand>
    <ligandPart>
        <name>Fe</name>
        <dbReference type="ChEBI" id="CHEBI:18248"/>
    </ligandPart>
</feature>
<feature type="binding site" description="covalent" evidence="8">
    <location>
        <position position="62"/>
    </location>
    <ligand>
        <name>heme c</name>
        <dbReference type="ChEBI" id="CHEBI:61717"/>
        <label>1</label>
    </ligand>
</feature>
<accession>A0A060V0R2</accession>
<reference evidence="13" key="2">
    <citation type="submission" date="2014-07" db="EMBL/GenBank/DDBJ databases">
        <title>Initial genome analysis of the psychrotolerant acidophile Acidithiobacillus ferrivorans CF27: insights into iron and sulfur oxidation pathways and into biofilm formation.</title>
        <authorList>
            <person name="Talla E."/>
            <person name="Hedrich S."/>
            <person name="Mangenot S."/>
            <person name="Ji B."/>
            <person name="Johnson D.B."/>
            <person name="Barbe V."/>
            <person name="Bonnefoy V."/>
        </authorList>
    </citation>
    <scope>NUCLEOTIDE SEQUENCE [LARGE SCALE GENOMIC DNA]</scope>
    <source>
        <strain evidence="13">CF27</strain>
    </source>
</reference>
<keyword evidence="4 9" id="KW-0479">Metal-binding</keyword>
<evidence type="ECO:0000313" key="15">
    <source>
        <dbReference type="Proteomes" id="UP000193925"/>
    </source>
</evidence>
<dbReference type="PANTHER" id="PTHR33751">
    <property type="entry name" value="CBB3-TYPE CYTOCHROME C OXIDASE SUBUNIT FIXP"/>
    <property type="match status" value="1"/>
</dbReference>
<evidence type="ECO:0000259" key="12">
    <source>
        <dbReference type="PROSITE" id="PS51007"/>
    </source>
</evidence>
<protein>
    <submittedName>
        <fullName evidence="13">Cytochrome c-552</fullName>
    </submittedName>
</protein>
<keyword evidence="5" id="KW-0574">Periplasm</keyword>
<keyword evidence="7 9" id="KW-0408">Iron</keyword>
<evidence type="ECO:0000256" key="7">
    <source>
        <dbReference type="ARBA" id="ARBA00023004"/>
    </source>
</evidence>
<feature type="binding site" description="axial binding residue" evidence="9">
    <location>
        <position position="207"/>
    </location>
    <ligand>
        <name>heme c</name>
        <dbReference type="ChEBI" id="CHEBI:61717"/>
        <label>2</label>
    </ligand>
    <ligandPart>
        <name>Fe</name>
        <dbReference type="ChEBI" id="CHEBI:18248"/>
    </ligandPart>
</feature>
<keyword evidence="2" id="KW-0813">Transport</keyword>
<name>A0A060V0R2_9PROT</name>